<dbReference type="RefSeq" id="WP_016309811.1">
    <property type="nucleotide sequence ID" value="NZ_KE159646.1"/>
</dbReference>
<keyword evidence="2" id="KW-0812">Transmembrane</keyword>
<dbReference type="PROSITE" id="PS00213">
    <property type="entry name" value="LIPOCALIN"/>
    <property type="match status" value="1"/>
</dbReference>
<sequence length="252" mass="26689">MGMRTRGSGSNDPRLRAREERARREAAALPPEPAAPPASAAEARAAREARAAGSAPTKRSAARPGSSARGRAAARSSEGEAAPTRRARTQPSPEQRRRRRRKIVAVACSAVVLALVCAVVGGFSWLRWFSADDAADIQGTWYLAGTSTPIEITEDRINLTKDVSYRYALDTGDKTIAFTFTNLAGSGCYRFSLDRNQLALVDGSFTGGDTLGRDIGWTLEALVKKLQGETLAPAEAGAEGLTLLSRTPSGGA</sequence>
<feature type="region of interest" description="Disordered" evidence="1">
    <location>
        <begin position="1"/>
        <end position="99"/>
    </location>
</feature>
<dbReference type="STRING" id="1235794.C811_01613"/>
<protein>
    <submittedName>
        <fullName evidence="3">Uncharacterized protein</fullName>
    </submittedName>
</protein>
<dbReference type="Proteomes" id="UP000014204">
    <property type="component" value="Unassembled WGS sequence"/>
</dbReference>
<name>R9KXC2_9ACTN</name>
<dbReference type="AlphaFoldDB" id="R9KXC2"/>
<accession>R9KXC2</accession>
<evidence type="ECO:0000256" key="2">
    <source>
        <dbReference type="SAM" id="Phobius"/>
    </source>
</evidence>
<feature type="compositionally biased region" description="Basic and acidic residues" evidence="1">
    <location>
        <begin position="13"/>
        <end position="26"/>
    </location>
</feature>
<comment type="caution">
    <text evidence="3">The sequence shown here is derived from an EMBL/GenBank/DDBJ whole genome shotgun (WGS) entry which is preliminary data.</text>
</comment>
<organism evidence="3 4">
    <name type="scientific">Adlercreutzia caecimuris B7</name>
    <dbReference type="NCBI Taxonomy" id="1235794"/>
    <lineage>
        <taxon>Bacteria</taxon>
        <taxon>Bacillati</taxon>
        <taxon>Actinomycetota</taxon>
        <taxon>Coriobacteriia</taxon>
        <taxon>Eggerthellales</taxon>
        <taxon>Eggerthellaceae</taxon>
        <taxon>Adlercreutzia</taxon>
    </lineage>
</organism>
<reference evidence="3 4" key="1">
    <citation type="submission" date="2013-04" db="EMBL/GenBank/DDBJ databases">
        <title>The Genome Sequence of Enterorhabdus caecimuris B7.</title>
        <authorList>
            <consortium name="The Broad Institute Genomics Platform"/>
            <consortium name="The Broad Institute Genome Sequencing Center for Infectious Disease"/>
            <person name="Earl A."/>
            <person name="Xavier R."/>
            <person name="Elson C."/>
            <person name="Duck W."/>
            <person name="Walker B."/>
            <person name="Young S."/>
            <person name="Zeng Q."/>
            <person name="Gargeya S."/>
            <person name="Fitzgerald M."/>
            <person name="Haas B."/>
            <person name="Abouelleil A."/>
            <person name="Allen A.W."/>
            <person name="Alvarado L."/>
            <person name="Arachchi H.M."/>
            <person name="Berlin A.M."/>
            <person name="Chapman S.B."/>
            <person name="Gainer-Dewar J."/>
            <person name="Goldberg J."/>
            <person name="Griggs A."/>
            <person name="Gujja S."/>
            <person name="Hansen M."/>
            <person name="Howarth C."/>
            <person name="Imamovic A."/>
            <person name="Ireland A."/>
            <person name="Larimer J."/>
            <person name="McCowan C."/>
            <person name="Murphy C."/>
            <person name="Pearson M."/>
            <person name="Poon T.W."/>
            <person name="Priest M."/>
            <person name="Roberts A."/>
            <person name="Saif S."/>
            <person name="Shea T."/>
            <person name="Sisk P."/>
            <person name="Sykes S."/>
            <person name="Wortman J."/>
            <person name="Nusbaum C."/>
            <person name="Birren B."/>
        </authorList>
    </citation>
    <scope>NUCLEOTIDE SEQUENCE [LARGE SCALE GENOMIC DNA]</scope>
    <source>
        <strain evidence="3 4">B7</strain>
    </source>
</reference>
<proteinExistence type="predicted"/>
<keyword evidence="2" id="KW-1133">Transmembrane helix</keyword>
<dbReference type="GeneID" id="82191989"/>
<dbReference type="eggNOG" id="COG5373">
    <property type="taxonomic scope" value="Bacteria"/>
</dbReference>
<dbReference type="InterPro" id="IPR022272">
    <property type="entry name" value="Lipocalin_CS"/>
</dbReference>
<evidence type="ECO:0000256" key="1">
    <source>
        <dbReference type="SAM" id="MobiDB-lite"/>
    </source>
</evidence>
<keyword evidence="4" id="KW-1185">Reference proteome</keyword>
<dbReference type="OrthoDB" id="3197458at2"/>
<keyword evidence="2" id="KW-0472">Membrane</keyword>
<evidence type="ECO:0000313" key="3">
    <source>
        <dbReference type="EMBL" id="EOS51194.1"/>
    </source>
</evidence>
<dbReference type="HOGENOM" id="CLU_086266_0_0_11"/>
<feature type="transmembrane region" description="Helical" evidence="2">
    <location>
        <begin position="103"/>
        <end position="126"/>
    </location>
</feature>
<feature type="compositionally biased region" description="Low complexity" evidence="1">
    <location>
        <begin position="62"/>
        <end position="82"/>
    </location>
</feature>
<gene>
    <name evidence="3" type="ORF">C811_01613</name>
</gene>
<dbReference type="EMBL" id="ASSY01000008">
    <property type="protein sequence ID" value="EOS51194.1"/>
    <property type="molecule type" value="Genomic_DNA"/>
</dbReference>
<evidence type="ECO:0000313" key="4">
    <source>
        <dbReference type="Proteomes" id="UP000014204"/>
    </source>
</evidence>